<evidence type="ECO:0000313" key="2">
    <source>
        <dbReference type="Proteomes" id="UP000054538"/>
    </source>
</evidence>
<dbReference type="HOGENOM" id="CLU_3014839_0_0_1"/>
<name>A0A0D0CXC7_9AGAM</name>
<accession>A0A0D0CXC7</accession>
<reference evidence="2" key="2">
    <citation type="submission" date="2015-01" db="EMBL/GenBank/DDBJ databases">
        <title>Evolutionary Origins and Diversification of the Mycorrhizal Mutualists.</title>
        <authorList>
            <consortium name="DOE Joint Genome Institute"/>
            <consortium name="Mycorrhizal Genomics Consortium"/>
            <person name="Kohler A."/>
            <person name="Kuo A."/>
            <person name="Nagy L.G."/>
            <person name="Floudas D."/>
            <person name="Copeland A."/>
            <person name="Barry K.W."/>
            <person name="Cichocki N."/>
            <person name="Veneault-Fourrey C."/>
            <person name="LaButti K."/>
            <person name="Lindquist E.A."/>
            <person name="Lipzen A."/>
            <person name="Lundell T."/>
            <person name="Morin E."/>
            <person name="Murat C."/>
            <person name="Riley R."/>
            <person name="Ohm R."/>
            <person name="Sun H."/>
            <person name="Tunlid A."/>
            <person name="Henrissat B."/>
            <person name="Grigoriev I.V."/>
            <person name="Hibbett D.S."/>
            <person name="Martin F."/>
        </authorList>
    </citation>
    <scope>NUCLEOTIDE SEQUENCE [LARGE SCALE GENOMIC DNA]</scope>
    <source>
        <strain evidence="2">Ve08.2h10</strain>
    </source>
</reference>
<dbReference type="AlphaFoldDB" id="A0A0D0CXC7"/>
<dbReference type="EMBL" id="KN827858">
    <property type="protein sequence ID" value="KIK75801.1"/>
    <property type="molecule type" value="Genomic_DNA"/>
</dbReference>
<proteinExistence type="predicted"/>
<sequence length="56" mass="6156">MGIMHLQINARGAASLAIGLQQFILDGQLMLTLSFGQDGQAAMVHQEIMFYYVEIA</sequence>
<keyword evidence="2" id="KW-1185">Reference proteome</keyword>
<dbReference type="InParanoid" id="A0A0D0CXC7"/>
<protein>
    <submittedName>
        <fullName evidence="1">Unplaced genomic scaffold scaffold_3036, whole genome shotgun sequence</fullName>
    </submittedName>
</protein>
<dbReference type="Proteomes" id="UP000054538">
    <property type="component" value="Unassembled WGS sequence"/>
</dbReference>
<evidence type="ECO:0000313" key="1">
    <source>
        <dbReference type="EMBL" id="KIK75801.1"/>
    </source>
</evidence>
<organism evidence="1 2">
    <name type="scientific">Paxillus rubicundulus Ve08.2h10</name>
    <dbReference type="NCBI Taxonomy" id="930991"/>
    <lineage>
        <taxon>Eukaryota</taxon>
        <taxon>Fungi</taxon>
        <taxon>Dikarya</taxon>
        <taxon>Basidiomycota</taxon>
        <taxon>Agaricomycotina</taxon>
        <taxon>Agaricomycetes</taxon>
        <taxon>Agaricomycetidae</taxon>
        <taxon>Boletales</taxon>
        <taxon>Paxilineae</taxon>
        <taxon>Paxillaceae</taxon>
        <taxon>Paxillus</taxon>
    </lineage>
</organism>
<gene>
    <name evidence="1" type="ORF">PAXRUDRAFT_18678</name>
</gene>
<reference evidence="1 2" key="1">
    <citation type="submission" date="2014-04" db="EMBL/GenBank/DDBJ databases">
        <authorList>
            <consortium name="DOE Joint Genome Institute"/>
            <person name="Kuo A."/>
            <person name="Kohler A."/>
            <person name="Jargeat P."/>
            <person name="Nagy L.G."/>
            <person name="Floudas D."/>
            <person name="Copeland A."/>
            <person name="Barry K.W."/>
            <person name="Cichocki N."/>
            <person name="Veneault-Fourrey C."/>
            <person name="LaButti K."/>
            <person name="Lindquist E.A."/>
            <person name="Lipzen A."/>
            <person name="Lundell T."/>
            <person name="Morin E."/>
            <person name="Murat C."/>
            <person name="Sun H."/>
            <person name="Tunlid A."/>
            <person name="Henrissat B."/>
            <person name="Grigoriev I.V."/>
            <person name="Hibbett D.S."/>
            <person name="Martin F."/>
            <person name="Nordberg H.P."/>
            <person name="Cantor M.N."/>
            <person name="Hua S.X."/>
        </authorList>
    </citation>
    <scope>NUCLEOTIDE SEQUENCE [LARGE SCALE GENOMIC DNA]</scope>
    <source>
        <strain evidence="1 2">Ve08.2h10</strain>
    </source>
</reference>